<organism evidence="1 2">
    <name type="scientific">Rotaria sordida</name>
    <dbReference type="NCBI Taxonomy" id="392033"/>
    <lineage>
        <taxon>Eukaryota</taxon>
        <taxon>Metazoa</taxon>
        <taxon>Spiralia</taxon>
        <taxon>Gnathifera</taxon>
        <taxon>Rotifera</taxon>
        <taxon>Eurotatoria</taxon>
        <taxon>Bdelloidea</taxon>
        <taxon>Philodinida</taxon>
        <taxon>Philodinidae</taxon>
        <taxon>Rotaria</taxon>
    </lineage>
</organism>
<gene>
    <name evidence="1" type="ORF">JBS370_LOCUS35221</name>
</gene>
<feature type="non-terminal residue" evidence="1">
    <location>
        <position position="1"/>
    </location>
</feature>
<reference evidence="1" key="1">
    <citation type="submission" date="2021-02" db="EMBL/GenBank/DDBJ databases">
        <authorList>
            <person name="Nowell W R."/>
        </authorList>
    </citation>
    <scope>NUCLEOTIDE SEQUENCE</scope>
</reference>
<protein>
    <submittedName>
        <fullName evidence="1">Uncharacterized protein</fullName>
    </submittedName>
</protein>
<comment type="caution">
    <text evidence="1">The sequence shown here is derived from an EMBL/GenBank/DDBJ whole genome shotgun (WGS) entry which is preliminary data.</text>
</comment>
<dbReference type="AlphaFoldDB" id="A0A819ZJZ5"/>
<proteinExistence type="predicted"/>
<evidence type="ECO:0000313" key="2">
    <source>
        <dbReference type="Proteomes" id="UP000663836"/>
    </source>
</evidence>
<evidence type="ECO:0000313" key="1">
    <source>
        <dbReference type="EMBL" id="CAF4175248.1"/>
    </source>
</evidence>
<sequence>LSEYSMNDQKQIEDFPLNTVDNESLINLHIKLANLSP</sequence>
<accession>A0A819ZJZ5</accession>
<name>A0A819ZJZ5_9BILA</name>
<dbReference type="Proteomes" id="UP000663836">
    <property type="component" value="Unassembled WGS sequence"/>
</dbReference>
<dbReference type="EMBL" id="CAJOBD010011994">
    <property type="protein sequence ID" value="CAF4175248.1"/>
    <property type="molecule type" value="Genomic_DNA"/>
</dbReference>